<dbReference type="EMBL" id="JACJFM010000006">
    <property type="protein sequence ID" value="MBB1486245.1"/>
    <property type="molecule type" value="Genomic_DNA"/>
</dbReference>
<evidence type="ECO:0000256" key="4">
    <source>
        <dbReference type="ARBA" id="ARBA00022989"/>
    </source>
</evidence>
<comment type="subcellular location">
    <subcellularLocation>
        <location evidence="1">Cell membrane</location>
        <topology evidence="1">Multi-pass membrane protein</topology>
    </subcellularLocation>
</comment>
<evidence type="ECO:0000313" key="8">
    <source>
        <dbReference type="Proteomes" id="UP000565262"/>
    </source>
</evidence>
<dbReference type="InterPro" id="IPR001123">
    <property type="entry name" value="LeuE-type"/>
</dbReference>
<keyword evidence="4 6" id="KW-1133">Transmembrane helix</keyword>
<feature type="transmembrane region" description="Helical" evidence="6">
    <location>
        <begin position="40"/>
        <end position="64"/>
    </location>
</feature>
<dbReference type="GO" id="GO:0005886">
    <property type="term" value="C:plasma membrane"/>
    <property type="evidence" value="ECO:0007669"/>
    <property type="project" value="UniProtKB-SubCell"/>
</dbReference>
<dbReference type="PANTHER" id="PTHR30086">
    <property type="entry name" value="ARGININE EXPORTER PROTEIN ARGO"/>
    <property type="match status" value="1"/>
</dbReference>
<evidence type="ECO:0000256" key="1">
    <source>
        <dbReference type="ARBA" id="ARBA00004651"/>
    </source>
</evidence>
<feature type="transmembrane region" description="Helical" evidence="6">
    <location>
        <begin position="148"/>
        <end position="171"/>
    </location>
</feature>
<keyword evidence="2" id="KW-1003">Cell membrane</keyword>
<evidence type="ECO:0000256" key="5">
    <source>
        <dbReference type="ARBA" id="ARBA00023136"/>
    </source>
</evidence>
<sequence>MTLTVWLSLVVICCFGAISPGPSLAVVLRHTVVNGRLHGIFTAISHAAGVGLWALLTIWGLALLVTESPFIYQIITWAGAAYLAWMGWKAIRSTGGSQLNLNATKAPLMNAARDGLMISLLNPKLAVFFLALFSQFISAEQTLTDQMIMLATVAGIDGLWYCIVAIVLSHSGIMDKLQQRSALIDKISGAIFILLAVRVVTL</sequence>
<evidence type="ECO:0000256" key="3">
    <source>
        <dbReference type="ARBA" id="ARBA00022692"/>
    </source>
</evidence>
<keyword evidence="5 6" id="KW-0472">Membrane</keyword>
<reference evidence="7 8" key="1">
    <citation type="submission" date="2020-08" db="EMBL/GenBank/DDBJ databases">
        <title>Oceanospirillum sp. nov. isolated from marine sediment.</title>
        <authorList>
            <person name="Ji X."/>
        </authorList>
    </citation>
    <scope>NUCLEOTIDE SEQUENCE [LARGE SCALE GENOMIC DNA]</scope>
    <source>
        <strain evidence="7 8">D5</strain>
    </source>
</reference>
<feature type="transmembrane region" description="Helical" evidence="6">
    <location>
        <begin position="70"/>
        <end position="88"/>
    </location>
</feature>
<dbReference type="Pfam" id="PF01810">
    <property type="entry name" value="LysE"/>
    <property type="match status" value="1"/>
</dbReference>
<keyword evidence="3 6" id="KW-0812">Transmembrane</keyword>
<dbReference type="Proteomes" id="UP000565262">
    <property type="component" value="Unassembled WGS sequence"/>
</dbReference>
<accession>A0A839ILY9</accession>
<keyword evidence="8" id="KW-1185">Reference proteome</keyword>
<dbReference type="GO" id="GO:0015171">
    <property type="term" value="F:amino acid transmembrane transporter activity"/>
    <property type="evidence" value="ECO:0007669"/>
    <property type="project" value="TreeGrafter"/>
</dbReference>
<dbReference type="PANTHER" id="PTHR30086:SF16">
    <property type="entry name" value="AMINO ACID EFFLUX PERMEASE RHTB FAMILY"/>
    <property type="match status" value="1"/>
</dbReference>
<feature type="transmembrane region" description="Helical" evidence="6">
    <location>
        <begin position="183"/>
        <end position="201"/>
    </location>
</feature>
<dbReference type="RefSeq" id="WP_182808030.1">
    <property type="nucleotide sequence ID" value="NZ_JACJFM010000006.1"/>
</dbReference>
<organism evidence="7 8">
    <name type="scientific">Oceanospirillum sediminis</name>
    <dbReference type="NCBI Taxonomy" id="2760088"/>
    <lineage>
        <taxon>Bacteria</taxon>
        <taxon>Pseudomonadati</taxon>
        <taxon>Pseudomonadota</taxon>
        <taxon>Gammaproteobacteria</taxon>
        <taxon>Oceanospirillales</taxon>
        <taxon>Oceanospirillaceae</taxon>
        <taxon>Oceanospirillum</taxon>
    </lineage>
</organism>
<proteinExistence type="predicted"/>
<evidence type="ECO:0000256" key="2">
    <source>
        <dbReference type="ARBA" id="ARBA00022475"/>
    </source>
</evidence>
<protein>
    <submittedName>
        <fullName evidence="7">LysE family translocator</fullName>
    </submittedName>
</protein>
<dbReference type="AlphaFoldDB" id="A0A839ILY9"/>
<comment type="caution">
    <text evidence="7">The sequence shown here is derived from an EMBL/GenBank/DDBJ whole genome shotgun (WGS) entry which is preliminary data.</text>
</comment>
<gene>
    <name evidence="7" type="ORF">H4O21_06450</name>
</gene>
<evidence type="ECO:0000256" key="6">
    <source>
        <dbReference type="SAM" id="Phobius"/>
    </source>
</evidence>
<feature type="transmembrane region" description="Helical" evidence="6">
    <location>
        <begin position="115"/>
        <end position="136"/>
    </location>
</feature>
<evidence type="ECO:0000313" key="7">
    <source>
        <dbReference type="EMBL" id="MBB1486245.1"/>
    </source>
</evidence>
<dbReference type="PIRSF" id="PIRSF006324">
    <property type="entry name" value="LeuE"/>
    <property type="match status" value="1"/>
</dbReference>
<feature type="transmembrane region" description="Helical" evidence="6">
    <location>
        <begin position="6"/>
        <end position="28"/>
    </location>
</feature>
<name>A0A839ILY9_9GAMM</name>